<evidence type="ECO:0000259" key="1">
    <source>
        <dbReference type="Pfam" id="PF01728"/>
    </source>
</evidence>
<dbReference type="InterPro" id="IPR050851">
    <property type="entry name" value="mRNA_Cap_2O-Ribose_MeTrfase"/>
</dbReference>
<feature type="domain" description="Ribosomal RNA methyltransferase FtsJ" evidence="1">
    <location>
        <begin position="89"/>
        <end position="294"/>
    </location>
</feature>
<dbReference type="GO" id="GO:0006370">
    <property type="term" value="P:7-methylguanosine mRNA capping"/>
    <property type="evidence" value="ECO:0007669"/>
    <property type="project" value="TreeGrafter"/>
</dbReference>
<organism evidence="2">
    <name type="scientific">viral metagenome</name>
    <dbReference type="NCBI Taxonomy" id="1070528"/>
    <lineage>
        <taxon>unclassified sequences</taxon>
        <taxon>metagenomes</taxon>
        <taxon>organismal metagenomes</taxon>
    </lineage>
</organism>
<dbReference type="GO" id="GO:0005634">
    <property type="term" value="C:nucleus"/>
    <property type="evidence" value="ECO:0007669"/>
    <property type="project" value="TreeGrafter"/>
</dbReference>
<dbReference type="InterPro" id="IPR002877">
    <property type="entry name" value="RNA_MeTrfase_FtsJ_dom"/>
</dbReference>
<dbReference type="AlphaFoldDB" id="A0A6C0IE71"/>
<sequence length="390" mass="46102">MDDLIDKPPWKSIIFFKPKSYGLKKYEIEYKKFEDSIPNILIDKKEEINAYEKEHKWELAKKLANPYEMIYTQEEKFPHPNISLLRPLSRSYFKMIEMLEISKFIDALPKETVHIRSVHIAEGPGGFIQATIDYIEKYKKIVKKMYAITLKSDKHYIPGWKKTSSFLKKYEDILQISYGKDGTGDIYREENQSYFIQNVDRKVHLFTADGGFDFSINYTQQEKQIFDLLICSFIIGLQTLTLNGFCIVKIFDTYSPSTKALISICGSCFKEYLLYKPATSRPCNSERYFIGKKFNGFNNNILNILRKFQENSKNDLFPQILLEQEEINYIETISDIYEKKQIECINKAKEYADNPLSYENIYKTHFQTSYDFCQRFKIPIKIKNPQPLNW</sequence>
<reference evidence="2" key="1">
    <citation type="journal article" date="2020" name="Nature">
        <title>Giant virus diversity and host interactions through global metagenomics.</title>
        <authorList>
            <person name="Schulz F."/>
            <person name="Roux S."/>
            <person name="Paez-Espino D."/>
            <person name="Jungbluth S."/>
            <person name="Walsh D.A."/>
            <person name="Denef V.J."/>
            <person name="McMahon K.D."/>
            <person name="Konstantinidis K.T."/>
            <person name="Eloe-Fadrosh E.A."/>
            <person name="Kyrpides N.C."/>
            <person name="Woyke T."/>
        </authorList>
    </citation>
    <scope>NUCLEOTIDE SEQUENCE</scope>
    <source>
        <strain evidence="2">GVMAG-M-3300023184-77</strain>
    </source>
</reference>
<dbReference type="Pfam" id="PF01728">
    <property type="entry name" value="FtsJ"/>
    <property type="match status" value="1"/>
</dbReference>
<evidence type="ECO:0000313" key="2">
    <source>
        <dbReference type="EMBL" id="QHT91374.1"/>
    </source>
</evidence>
<dbReference type="GO" id="GO:0005737">
    <property type="term" value="C:cytoplasm"/>
    <property type="evidence" value="ECO:0007669"/>
    <property type="project" value="TreeGrafter"/>
</dbReference>
<name>A0A6C0IE71_9ZZZZ</name>
<dbReference type="InterPro" id="IPR029063">
    <property type="entry name" value="SAM-dependent_MTases_sf"/>
</dbReference>
<dbReference type="SUPFAM" id="SSF53335">
    <property type="entry name" value="S-adenosyl-L-methionine-dependent methyltransferases"/>
    <property type="match status" value="1"/>
</dbReference>
<dbReference type="GO" id="GO:0004483">
    <property type="term" value="F:methyltransferase cap1 activity"/>
    <property type="evidence" value="ECO:0007669"/>
    <property type="project" value="UniProtKB-ARBA"/>
</dbReference>
<dbReference type="PANTHER" id="PTHR16121:SF0">
    <property type="entry name" value="CAP-SPECIFIC MRNA (NUCLEOSIDE-2'-O-)-METHYLTRANSFERASE 1"/>
    <property type="match status" value="1"/>
</dbReference>
<dbReference type="GO" id="GO:0032259">
    <property type="term" value="P:methylation"/>
    <property type="evidence" value="ECO:0007669"/>
    <property type="project" value="InterPro"/>
</dbReference>
<proteinExistence type="predicted"/>
<accession>A0A6C0IE71</accession>
<dbReference type="Gene3D" id="3.40.50.12760">
    <property type="match status" value="1"/>
</dbReference>
<dbReference type="EMBL" id="MN740165">
    <property type="protein sequence ID" value="QHT91374.1"/>
    <property type="molecule type" value="Genomic_DNA"/>
</dbReference>
<protein>
    <recommendedName>
        <fullName evidence="1">Ribosomal RNA methyltransferase FtsJ domain-containing protein</fullName>
    </recommendedName>
</protein>
<dbReference type="PANTHER" id="PTHR16121">
    <property type="entry name" value="CAP-SPECIFIC MRNA (NUCLEOSIDE-2'-O-)-METHYLTRANSFERASE 1-RELATED"/>
    <property type="match status" value="1"/>
</dbReference>